<evidence type="ECO:0000313" key="1">
    <source>
        <dbReference type="EMBL" id="PRP82449.1"/>
    </source>
</evidence>
<reference evidence="1 2" key="1">
    <citation type="journal article" date="2018" name="Genome Biol. Evol.">
        <title>Multiple Roots of Fruiting Body Formation in Amoebozoa.</title>
        <authorList>
            <person name="Hillmann F."/>
            <person name="Forbes G."/>
            <person name="Novohradska S."/>
            <person name="Ferling I."/>
            <person name="Riege K."/>
            <person name="Groth M."/>
            <person name="Westermann M."/>
            <person name="Marz M."/>
            <person name="Spaller T."/>
            <person name="Winckler T."/>
            <person name="Schaap P."/>
            <person name="Glockner G."/>
        </authorList>
    </citation>
    <scope>NUCLEOTIDE SEQUENCE [LARGE SCALE GENOMIC DNA]</scope>
    <source>
        <strain evidence="1 2">Jena</strain>
    </source>
</reference>
<dbReference type="InParanoid" id="A0A2P6NER6"/>
<dbReference type="EMBL" id="MDYQ01000102">
    <property type="protein sequence ID" value="PRP82449.1"/>
    <property type="molecule type" value="Genomic_DNA"/>
</dbReference>
<gene>
    <name evidence="1" type="ORF">PROFUN_09696</name>
</gene>
<accession>A0A2P6NER6</accession>
<comment type="caution">
    <text evidence="1">The sequence shown here is derived from an EMBL/GenBank/DDBJ whole genome shotgun (WGS) entry which is preliminary data.</text>
</comment>
<sequence length="115" mass="13143">MLYERLYTDWSSFLHREGIPYLTLNATYQEADDIHIHRVGTKNSVGNHLCLMVVVRYSTDDSFYNVQQFATAPRALLGTGPLSLEHQLLIVSKVKQEVEISNGAVMRQFPFHSIC</sequence>
<proteinExistence type="predicted"/>
<protein>
    <submittedName>
        <fullName evidence="1">Uncharacterized protein</fullName>
    </submittedName>
</protein>
<dbReference type="AlphaFoldDB" id="A0A2P6NER6"/>
<dbReference type="Proteomes" id="UP000241769">
    <property type="component" value="Unassembled WGS sequence"/>
</dbReference>
<name>A0A2P6NER6_9EUKA</name>
<keyword evidence="2" id="KW-1185">Reference proteome</keyword>
<evidence type="ECO:0000313" key="2">
    <source>
        <dbReference type="Proteomes" id="UP000241769"/>
    </source>
</evidence>
<organism evidence="1 2">
    <name type="scientific">Planoprotostelium fungivorum</name>
    <dbReference type="NCBI Taxonomy" id="1890364"/>
    <lineage>
        <taxon>Eukaryota</taxon>
        <taxon>Amoebozoa</taxon>
        <taxon>Evosea</taxon>
        <taxon>Variosea</taxon>
        <taxon>Cavosteliida</taxon>
        <taxon>Cavosteliaceae</taxon>
        <taxon>Planoprotostelium</taxon>
    </lineage>
</organism>